<dbReference type="PANTHER" id="PTHR43215">
    <property type="entry name" value="RADIAL SPOKE HEAD 1 HOMOLOG"/>
    <property type="match status" value="1"/>
</dbReference>
<reference evidence="2 3" key="1">
    <citation type="submission" date="2016-11" db="EMBL/GenBank/DDBJ databases">
        <title>The macronuclear genome of Stentor coeruleus: a giant cell with tiny introns.</title>
        <authorList>
            <person name="Slabodnick M."/>
            <person name="Ruby J.G."/>
            <person name="Reiff S.B."/>
            <person name="Swart E.C."/>
            <person name="Gosai S."/>
            <person name="Prabakaran S."/>
            <person name="Witkowska E."/>
            <person name="Larue G.E."/>
            <person name="Fisher S."/>
            <person name="Freeman R.M."/>
            <person name="Gunawardena J."/>
            <person name="Chu W."/>
            <person name="Stover N.A."/>
            <person name="Gregory B.D."/>
            <person name="Nowacki M."/>
            <person name="Derisi J."/>
            <person name="Roy S.W."/>
            <person name="Marshall W.F."/>
            <person name="Sood P."/>
        </authorList>
    </citation>
    <scope>NUCLEOTIDE SEQUENCE [LARGE SCALE GENOMIC DNA]</scope>
    <source>
        <strain evidence="2">WM001</strain>
    </source>
</reference>
<dbReference type="EMBL" id="MPUH01000842">
    <property type="protein sequence ID" value="OMJ73161.1"/>
    <property type="molecule type" value="Genomic_DNA"/>
</dbReference>
<organism evidence="2 3">
    <name type="scientific">Stentor coeruleus</name>
    <dbReference type="NCBI Taxonomy" id="5963"/>
    <lineage>
        <taxon>Eukaryota</taxon>
        <taxon>Sar</taxon>
        <taxon>Alveolata</taxon>
        <taxon>Ciliophora</taxon>
        <taxon>Postciliodesmatophora</taxon>
        <taxon>Heterotrichea</taxon>
        <taxon>Heterotrichida</taxon>
        <taxon>Stentoridae</taxon>
        <taxon>Stentor</taxon>
    </lineage>
</organism>
<name>A0A1R2B8P9_9CILI</name>
<dbReference type="Gene3D" id="2.20.110.10">
    <property type="entry name" value="Histone H3 K4-specific methyltransferase SET7/9 N-terminal domain"/>
    <property type="match status" value="4"/>
</dbReference>
<dbReference type="InterPro" id="IPR003409">
    <property type="entry name" value="MORN"/>
</dbReference>
<dbReference type="SUPFAM" id="SSF82185">
    <property type="entry name" value="Histone H3 K4-specific methyltransferase SET7/9 N-terminal domain"/>
    <property type="match status" value="2"/>
</dbReference>
<protein>
    <recommendedName>
        <fullName evidence="4">MORN repeat-containing protein</fullName>
    </recommendedName>
</protein>
<dbReference type="Proteomes" id="UP000187209">
    <property type="component" value="Unassembled WGS sequence"/>
</dbReference>
<comment type="caution">
    <text evidence="2">The sequence shown here is derived from an EMBL/GenBank/DDBJ whole genome shotgun (WGS) entry which is preliminary data.</text>
</comment>
<proteinExistence type="predicted"/>
<evidence type="ECO:0000256" key="1">
    <source>
        <dbReference type="ARBA" id="ARBA00022737"/>
    </source>
</evidence>
<dbReference type="AlphaFoldDB" id="A0A1R2B8P9"/>
<evidence type="ECO:0000313" key="3">
    <source>
        <dbReference type="Proteomes" id="UP000187209"/>
    </source>
</evidence>
<accession>A0A1R2B8P9</accession>
<dbReference type="GO" id="GO:0005829">
    <property type="term" value="C:cytosol"/>
    <property type="evidence" value="ECO:0007669"/>
    <property type="project" value="TreeGrafter"/>
</dbReference>
<keyword evidence="1" id="KW-0677">Repeat</keyword>
<dbReference type="Pfam" id="PF02493">
    <property type="entry name" value="MORN"/>
    <property type="match status" value="7"/>
</dbReference>
<sequence>MGSNCSCMSSMPAENKFQVDEVRREKVSLKAAQTIKPFRTRKKKKKKLQLQELPIELLIPSLSRTFLIKRHFQAARLLKTFQFSHHLLFTPLPTRPEIEKIESTLAPYSVKTITSKNLRFIPAVELVEGGFYEGQWDIILQIQEGSGIMLYPDHSKFIGYFHDGKRNDKGRHIKMDGDIYEGEFNDNYMQGKGVLLRNNGIVYTGDFEKNLESGYGTIEQNGKILYVGSFLNGMKHGKGKLTLADGNVYEGEFKSNTMDGYGKYVWTDGKEYFGQWKNNKLHGEGTYNWPDGRKYYGYYSDGLRHGYGEFTWPDGREYKGSWVKGKMHGEGFYSFDDNTGTRQSLKSSWINGRRVKWL</sequence>
<gene>
    <name evidence="2" type="ORF">SteCoe_28231</name>
</gene>
<dbReference type="PANTHER" id="PTHR43215:SF14">
    <property type="entry name" value="RADIAL SPOKE HEAD 1 HOMOLOG"/>
    <property type="match status" value="1"/>
</dbReference>
<evidence type="ECO:0008006" key="4">
    <source>
        <dbReference type="Google" id="ProtNLM"/>
    </source>
</evidence>
<keyword evidence="3" id="KW-1185">Reference proteome</keyword>
<dbReference type="OrthoDB" id="387430at2759"/>
<dbReference type="SMART" id="SM00698">
    <property type="entry name" value="MORN"/>
    <property type="match status" value="8"/>
</dbReference>
<evidence type="ECO:0000313" key="2">
    <source>
        <dbReference type="EMBL" id="OMJ73161.1"/>
    </source>
</evidence>